<comment type="similarity">
    <text evidence="1 10">Belongs to the GatB/GatE family. GatB subfamily.</text>
</comment>
<dbReference type="InterPro" id="IPR018027">
    <property type="entry name" value="Asn/Gln_amidotransferase"/>
</dbReference>
<dbReference type="InterPro" id="IPR023168">
    <property type="entry name" value="GatB_Yqey_C_2"/>
</dbReference>
<dbReference type="InterPro" id="IPR006075">
    <property type="entry name" value="Asn/Gln-tRNA_Trfase_suB/E_cat"/>
</dbReference>
<dbReference type="Gene3D" id="1.10.10.410">
    <property type="match status" value="1"/>
</dbReference>
<dbReference type="GO" id="GO:0070681">
    <property type="term" value="P:glutaminyl-tRNAGln biosynthesis via transamidation"/>
    <property type="evidence" value="ECO:0007669"/>
    <property type="project" value="TreeGrafter"/>
</dbReference>
<dbReference type="Pfam" id="PF02637">
    <property type="entry name" value="GatB_Yqey"/>
    <property type="match status" value="1"/>
</dbReference>
<dbReference type="PROSITE" id="PS01234">
    <property type="entry name" value="GATB"/>
    <property type="match status" value="1"/>
</dbReference>
<dbReference type="InterPro" id="IPR014746">
    <property type="entry name" value="Gln_synth/guanido_kin_cat_dom"/>
</dbReference>
<evidence type="ECO:0000256" key="5">
    <source>
        <dbReference type="ARBA" id="ARBA00022840"/>
    </source>
</evidence>
<evidence type="ECO:0000256" key="9">
    <source>
        <dbReference type="ARBA" id="ARBA00047913"/>
    </source>
</evidence>
<dbReference type="PANTHER" id="PTHR11659">
    <property type="entry name" value="GLUTAMYL-TRNA GLN AMIDOTRANSFERASE SUBUNIT B MITOCHONDRIAL AND PROKARYOTIC PET112-RELATED"/>
    <property type="match status" value="1"/>
</dbReference>
<evidence type="ECO:0000256" key="6">
    <source>
        <dbReference type="ARBA" id="ARBA00022917"/>
    </source>
</evidence>
<evidence type="ECO:0000313" key="12">
    <source>
        <dbReference type="EMBL" id="KPL73223.1"/>
    </source>
</evidence>
<dbReference type="HAMAP" id="MF_00121">
    <property type="entry name" value="GatB"/>
    <property type="match status" value="1"/>
</dbReference>
<dbReference type="GO" id="GO:0050566">
    <property type="term" value="F:asparaginyl-tRNA synthase (glutamine-hydrolyzing) activity"/>
    <property type="evidence" value="ECO:0007669"/>
    <property type="project" value="RHEA"/>
</dbReference>
<proteinExistence type="inferred from homology"/>
<dbReference type="SUPFAM" id="SSF55931">
    <property type="entry name" value="Glutamine synthetase/guanido kinase"/>
    <property type="match status" value="1"/>
</dbReference>
<sequence>MTEYEAIIGLETHIQLNTTTKIFCSCKADSWFDPPNTNICPVCTGLPGALPTLNKAVVEKAVLLAKAMHANLLPLSYFARKNYFYPDLPKGYQISQYDKPIAVGGFLDMPMNPANGQSYIRHITIDNMHLEEDAGKTRNEPGRRLIDFNRCGVPLIEMVTGPDLRSADEAAQYLIRLRQLLRWLGISEADMEKAHLRCDANVSIRPKGASHLNPKTEIKNVNSIDAVKEAIGKEIERQTNEMEAGHKIETWTLEWDEDAGVLRKMRSKETEADYRYFREPDLLAIRMTDEWRNAILEGFPELPLERRARFIEDYGLPEYDAEILTGERSLSDYFETTVKTYKGDPKRVSNWIMNDILRMVNEAGKPAYELKLTPAFLAEIIQLVDSGTINTSTGKNLLGKVETSGRAPSKIVEEEGLAKVSDDSAIREVCAKIMAASPNETASYKAGKVTLIGWFVGQVMKEMRGKADPQIARKIMEEMLSQ</sequence>
<name>A0A0P6X1S6_9CHLR</name>
<dbReference type="STRING" id="229920.ADM99_03025"/>
<dbReference type="Proteomes" id="UP000050430">
    <property type="component" value="Unassembled WGS sequence"/>
</dbReference>
<dbReference type="GO" id="GO:0006412">
    <property type="term" value="P:translation"/>
    <property type="evidence" value="ECO:0007669"/>
    <property type="project" value="UniProtKB-UniRule"/>
</dbReference>
<comment type="catalytic activity">
    <reaction evidence="8 10">
        <text>L-aspartyl-tRNA(Asn) + L-glutamine + ATP + H2O = L-asparaginyl-tRNA(Asn) + L-glutamate + ADP + phosphate + 2 H(+)</text>
        <dbReference type="Rhea" id="RHEA:14513"/>
        <dbReference type="Rhea" id="RHEA-COMP:9674"/>
        <dbReference type="Rhea" id="RHEA-COMP:9677"/>
        <dbReference type="ChEBI" id="CHEBI:15377"/>
        <dbReference type="ChEBI" id="CHEBI:15378"/>
        <dbReference type="ChEBI" id="CHEBI:29985"/>
        <dbReference type="ChEBI" id="CHEBI:30616"/>
        <dbReference type="ChEBI" id="CHEBI:43474"/>
        <dbReference type="ChEBI" id="CHEBI:58359"/>
        <dbReference type="ChEBI" id="CHEBI:78515"/>
        <dbReference type="ChEBI" id="CHEBI:78516"/>
        <dbReference type="ChEBI" id="CHEBI:456216"/>
    </reaction>
</comment>
<comment type="subunit">
    <text evidence="2 10">Heterotrimer of A, B and C subunits.</text>
</comment>
<dbReference type="GO" id="GO:0005524">
    <property type="term" value="F:ATP binding"/>
    <property type="evidence" value="ECO:0007669"/>
    <property type="project" value="UniProtKB-KW"/>
</dbReference>
<dbReference type="InterPro" id="IPR042114">
    <property type="entry name" value="GatB_C_1"/>
</dbReference>
<feature type="domain" description="Asn/Gln amidotransferase" evidence="11">
    <location>
        <begin position="332"/>
        <end position="480"/>
    </location>
</feature>
<evidence type="ECO:0000256" key="3">
    <source>
        <dbReference type="ARBA" id="ARBA00022598"/>
    </source>
</evidence>
<dbReference type="PANTHER" id="PTHR11659:SF0">
    <property type="entry name" value="GLUTAMYL-TRNA(GLN) AMIDOTRANSFERASE SUBUNIT B, MITOCHONDRIAL"/>
    <property type="match status" value="1"/>
</dbReference>
<evidence type="ECO:0000259" key="11">
    <source>
        <dbReference type="SMART" id="SM00845"/>
    </source>
</evidence>
<evidence type="ECO:0000256" key="10">
    <source>
        <dbReference type="HAMAP-Rule" id="MF_00121"/>
    </source>
</evidence>
<keyword evidence="5 10" id="KW-0067">ATP-binding</keyword>
<comment type="function">
    <text evidence="7 10">Allows the formation of correctly charged Asn-tRNA(Asn) or Gln-tRNA(Gln) through the transamidation of misacylated Asp-tRNA(Asn) or Glu-tRNA(Gln) in organisms which lack either or both of asparaginyl-tRNA or glutaminyl-tRNA synthetases. The reaction takes place in the presence of glutamine and ATP through an activated phospho-Asp-tRNA(Asn) or phospho-Glu-tRNA(Gln).</text>
</comment>
<dbReference type="FunFam" id="1.10.150.380:FF:000001">
    <property type="entry name" value="Aspartyl/glutamyl-tRNA(Asn/Gln) amidotransferase subunit B"/>
    <property type="match status" value="1"/>
</dbReference>
<comment type="caution">
    <text evidence="12">The sequence shown here is derived from an EMBL/GenBank/DDBJ whole genome shotgun (WGS) entry which is preliminary data.</text>
</comment>
<dbReference type="SMART" id="SM00845">
    <property type="entry name" value="GatB_Yqey"/>
    <property type="match status" value="1"/>
</dbReference>
<dbReference type="FunFam" id="1.10.10.410:FF:000001">
    <property type="entry name" value="Aspartyl/glutamyl-tRNA(Asn/Gln) amidotransferase subunit B"/>
    <property type="match status" value="1"/>
</dbReference>
<dbReference type="NCBIfam" id="TIGR00133">
    <property type="entry name" value="gatB"/>
    <property type="match status" value="1"/>
</dbReference>
<dbReference type="InterPro" id="IPR004413">
    <property type="entry name" value="GatB"/>
</dbReference>
<evidence type="ECO:0000256" key="8">
    <source>
        <dbReference type="ARBA" id="ARBA00047380"/>
    </source>
</evidence>
<comment type="catalytic activity">
    <reaction evidence="9 10">
        <text>L-glutamyl-tRNA(Gln) + L-glutamine + ATP + H2O = L-glutaminyl-tRNA(Gln) + L-glutamate + ADP + phosphate + H(+)</text>
        <dbReference type="Rhea" id="RHEA:17521"/>
        <dbReference type="Rhea" id="RHEA-COMP:9681"/>
        <dbReference type="Rhea" id="RHEA-COMP:9684"/>
        <dbReference type="ChEBI" id="CHEBI:15377"/>
        <dbReference type="ChEBI" id="CHEBI:15378"/>
        <dbReference type="ChEBI" id="CHEBI:29985"/>
        <dbReference type="ChEBI" id="CHEBI:30616"/>
        <dbReference type="ChEBI" id="CHEBI:43474"/>
        <dbReference type="ChEBI" id="CHEBI:58359"/>
        <dbReference type="ChEBI" id="CHEBI:78520"/>
        <dbReference type="ChEBI" id="CHEBI:78521"/>
        <dbReference type="ChEBI" id="CHEBI:456216"/>
    </reaction>
</comment>
<dbReference type="Pfam" id="PF02934">
    <property type="entry name" value="GatB_N"/>
    <property type="match status" value="1"/>
</dbReference>
<gene>
    <name evidence="10" type="primary">gatB</name>
    <name evidence="12" type="ORF">ADM99_03025</name>
</gene>
<keyword evidence="6 10" id="KW-0648">Protein biosynthesis</keyword>
<dbReference type="AlphaFoldDB" id="A0A0P6X1S6"/>
<dbReference type="RefSeq" id="WP_062421617.1">
    <property type="nucleotide sequence ID" value="NZ_BBYA01000009.1"/>
</dbReference>
<dbReference type="InterPro" id="IPR017959">
    <property type="entry name" value="Asn/Gln-tRNA_amidoTrfase_suB/E"/>
</dbReference>
<keyword evidence="4 10" id="KW-0547">Nucleotide-binding</keyword>
<accession>A0A0P6X1S6</accession>
<keyword evidence="13" id="KW-1185">Reference proteome</keyword>
<dbReference type="OrthoDB" id="9804078at2"/>
<dbReference type="InterPro" id="IPR003789">
    <property type="entry name" value="Asn/Gln_tRNA_amidoTrase-B-like"/>
</dbReference>
<dbReference type="PATRIC" id="fig|229920.5.peg.2232"/>
<dbReference type="EMBL" id="LGCK01000006">
    <property type="protein sequence ID" value="KPL73223.1"/>
    <property type="molecule type" value="Genomic_DNA"/>
</dbReference>
<dbReference type="NCBIfam" id="NF004014">
    <property type="entry name" value="PRK05477.1-4"/>
    <property type="match status" value="1"/>
</dbReference>
<dbReference type="GO" id="GO:0050567">
    <property type="term" value="F:glutaminyl-tRNA synthase (glutamine-hydrolyzing) activity"/>
    <property type="evidence" value="ECO:0007669"/>
    <property type="project" value="UniProtKB-UniRule"/>
</dbReference>
<evidence type="ECO:0000256" key="2">
    <source>
        <dbReference type="ARBA" id="ARBA00011123"/>
    </source>
</evidence>
<dbReference type="Gene3D" id="1.10.150.380">
    <property type="entry name" value="GatB domain, N-terminal subdomain"/>
    <property type="match status" value="1"/>
</dbReference>
<dbReference type="SUPFAM" id="SSF89095">
    <property type="entry name" value="GatB/YqeY motif"/>
    <property type="match status" value="1"/>
</dbReference>
<reference evidence="12 13" key="1">
    <citation type="submission" date="2015-07" db="EMBL/GenBank/DDBJ databases">
        <title>Genome sequence of Leptolinea tardivitalis DSM 16556.</title>
        <authorList>
            <person name="Hemp J."/>
            <person name="Ward L.M."/>
            <person name="Pace L.A."/>
            <person name="Fischer W.W."/>
        </authorList>
    </citation>
    <scope>NUCLEOTIDE SEQUENCE [LARGE SCALE GENOMIC DNA]</scope>
    <source>
        <strain evidence="12 13">YMTK-2</strain>
    </source>
</reference>
<protein>
    <recommendedName>
        <fullName evidence="10">Aspartyl/glutamyl-tRNA(Asn/Gln) amidotransferase subunit B</fullName>
        <shortName evidence="10">Asp/Glu-ADT subunit B</shortName>
        <ecNumber evidence="10">6.3.5.-</ecNumber>
    </recommendedName>
</protein>
<organism evidence="12 13">
    <name type="scientific">Leptolinea tardivitalis</name>
    <dbReference type="NCBI Taxonomy" id="229920"/>
    <lineage>
        <taxon>Bacteria</taxon>
        <taxon>Bacillati</taxon>
        <taxon>Chloroflexota</taxon>
        <taxon>Anaerolineae</taxon>
        <taxon>Anaerolineales</taxon>
        <taxon>Anaerolineaceae</taxon>
        <taxon>Leptolinea</taxon>
    </lineage>
</organism>
<dbReference type="EC" id="6.3.5.-" evidence="10"/>
<evidence type="ECO:0000313" key="13">
    <source>
        <dbReference type="Proteomes" id="UP000050430"/>
    </source>
</evidence>
<evidence type="ECO:0000256" key="7">
    <source>
        <dbReference type="ARBA" id="ARBA00024799"/>
    </source>
</evidence>
<dbReference type="InterPro" id="IPR017958">
    <property type="entry name" value="Gln-tRNA_amidoTrfase_suB_CS"/>
</dbReference>
<keyword evidence="3 10" id="KW-0436">Ligase</keyword>
<evidence type="ECO:0000256" key="1">
    <source>
        <dbReference type="ARBA" id="ARBA00005306"/>
    </source>
</evidence>
<dbReference type="NCBIfam" id="NF004012">
    <property type="entry name" value="PRK05477.1-2"/>
    <property type="match status" value="1"/>
</dbReference>
<evidence type="ECO:0000256" key="4">
    <source>
        <dbReference type="ARBA" id="ARBA00022741"/>
    </source>
</evidence>